<evidence type="ECO:0000256" key="9">
    <source>
        <dbReference type="RuleBase" id="RU363034"/>
    </source>
</evidence>
<dbReference type="InterPro" id="IPR033116">
    <property type="entry name" value="TRYPSIN_SER"/>
</dbReference>
<evidence type="ECO:0000256" key="5">
    <source>
        <dbReference type="ARBA" id="ARBA00022801"/>
    </source>
</evidence>
<keyword evidence="3 9" id="KW-0645">Protease</keyword>
<dbReference type="Gene3D" id="2.60.40.3010">
    <property type="match status" value="1"/>
</dbReference>
<dbReference type="InterPro" id="IPR001314">
    <property type="entry name" value="Peptidase_S1A"/>
</dbReference>
<dbReference type="SMART" id="SM00020">
    <property type="entry name" value="Tryp_SPc"/>
    <property type="match status" value="1"/>
</dbReference>
<dbReference type="SMART" id="SM00089">
    <property type="entry name" value="PKD"/>
    <property type="match status" value="2"/>
</dbReference>
<dbReference type="FunFam" id="2.40.10.10:FF:000146">
    <property type="entry name" value="Serine protease 53"/>
    <property type="match status" value="1"/>
</dbReference>
<dbReference type="InterPro" id="IPR035986">
    <property type="entry name" value="PKD_dom_sf"/>
</dbReference>
<proteinExistence type="predicted"/>
<name>A0A167LU23_9GAMM</name>
<dbReference type="PROSITE" id="PS00135">
    <property type="entry name" value="TRYPSIN_SER"/>
    <property type="match status" value="1"/>
</dbReference>
<dbReference type="PATRIC" id="fig|1365248.3.peg.1400"/>
<dbReference type="InterPro" id="IPR013783">
    <property type="entry name" value="Ig-like_fold"/>
</dbReference>
<evidence type="ECO:0000313" key="11">
    <source>
        <dbReference type="EMBL" id="KZN65209.1"/>
    </source>
</evidence>
<comment type="caution">
    <text evidence="11">The sequence shown here is derived from an EMBL/GenBank/DDBJ whole genome shotgun (WGS) entry which is preliminary data.</text>
</comment>
<dbReference type="PROSITE" id="PS50240">
    <property type="entry name" value="TRYPSIN_DOM"/>
    <property type="match status" value="1"/>
</dbReference>
<dbReference type="EMBL" id="AUYC01000018">
    <property type="protein sequence ID" value="KZN65209.1"/>
    <property type="molecule type" value="Genomic_DNA"/>
</dbReference>
<dbReference type="AlphaFoldDB" id="A0A167LU23"/>
<evidence type="ECO:0000256" key="2">
    <source>
        <dbReference type="ARBA" id="ARBA00022525"/>
    </source>
</evidence>
<sequence length="763" mass="84381">MLAKLKGLLLIVTITIPAIGIAIEQNTPLKAPNTLPPSSEVTPYIVGGNETTPFNYPFIGSLQKNGVHSCGVTFIGDNKVLTAAHCVRNGYIESFTVKFGGHDLSEPTQWQTYHVLRQFMHDDYDWIFTDERAYDIAILELDRPVENITPIKLANPAVRNNLVAGETLKVMGWGRLNYNGSLPSKLQEVDLQYIPNDICNDVDHYDGDITASMMCAGVEAGDKSPCNGDSGGPLIVKKENEWVQVGVVSWGFRCGAPNKPGVFADVANLSDWLFGRTIEFGFDTETQHAFIQEEAPTILTGAFTNTLNTPVNITNVKFADSADPDYIHPNPSNVALVEQTCTTTPLAPQQTCQFSAQLPEQHHHSYYKVYVDINSPVEARYYEHLHYYKTREIEEDVNQHLSSPTHIKWLTGGEANWYTATTDDGEKVLVSGDMIDNSDDPDHKLAWQKTYITADIDNVHISAVSFDYLISSEKYEDYVDIFHNGKQLLRDSGLQETKTNIHIELEAGPNQIAILYNKGYNNSEGSDNVTIYNFSTTFVNEVPKAVVAHSDVEIRSELDFTLDATQSTDPDGDNLTYQWRELSSPDDIIGTEDTLQLSAEKVAVDTVKTYQVTVTDEYEAAATAQVKVRIRANKAPEVTLASDTQTVSIGKEVVITSTSSDPDNDKMTYTWKQTAGTQITLPQNTQQLKFTAPQVTHNETLTFALTVTDSFGLTASHEININVAAPASRPNNDSGSSGSFGLLSIGVLALLIRLRRFQLNKLN</sequence>
<keyword evidence="5 9" id="KW-0378">Hydrolase</keyword>
<evidence type="ECO:0000256" key="6">
    <source>
        <dbReference type="ARBA" id="ARBA00022825"/>
    </source>
</evidence>
<dbReference type="Gene3D" id="2.60.40.10">
    <property type="entry name" value="Immunoglobulins"/>
    <property type="match status" value="1"/>
</dbReference>
<dbReference type="InterPro" id="IPR001254">
    <property type="entry name" value="Trypsin_dom"/>
</dbReference>
<dbReference type="GO" id="GO:0005576">
    <property type="term" value="C:extracellular region"/>
    <property type="evidence" value="ECO:0007669"/>
    <property type="project" value="UniProtKB-SubCell"/>
</dbReference>
<dbReference type="Pfam" id="PF22352">
    <property type="entry name" value="K319L-like_PKD"/>
    <property type="match status" value="2"/>
</dbReference>
<gene>
    <name evidence="11" type="ORF">N473_01155</name>
</gene>
<protein>
    <recommendedName>
        <fullName evidence="10">Peptidase S1 domain-containing protein</fullName>
    </recommendedName>
</protein>
<comment type="subcellular location">
    <subcellularLocation>
        <location evidence="1">Secreted</location>
    </subcellularLocation>
</comment>
<dbReference type="GO" id="GO:0006508">
    <property type="term" value="P:proteolysis"/>
    <property type="evidence" value="ECO:0007669"/>
    <property type="project" value="UniProtKB-KW"/>
</dbReference>
<keyword evidence="8" id="KW-1015">Disulfide bond</keyword>
<organism evidence="11 12">
    <name type="scientific">Pseudoalteromonas luteoviolacea CPMOR-1</name>
    <dbReference type="NCBI Taxonomy" id="1365248"/>
    <lineage>
        <taxon>Bacteria</taxon>
        <taxon>Pseudomonadati</taxon>
        <taxon>Pseudomonadota</taxon>
        <taxon>Gammaproteobacteria</taxon>
        <taxon>Alteromonadales</taxon>
        <taxon>Pseudoalteromonadaceae</taxon>
        <taxon>Pseudoalteromonas</taxon>
    </lineage>
</organism>
<keyword evidence="6 9" id="KW-0720">Serine protease</keyword>
<dbReference type="CDD" id="cd00190">
    <property type="entry name" value="Tryp_SPc"/>
    <property type="match status" value="1"/>
</dbReference>
<evidence type="ECO:0000256" key="1">
    <source>
        <dbReference type="ARBA" id="ARBA00004613"/>
    </source>
</evidence>
<dbReference type="SUPFAM" id="SSF49299">
    <property type="entry name" value="PKD domain"/>
    <property type="match status" value="1"/>
</dbReference>
<dbReference type="SUPFAM" id="SSF50494">
    <property type="entry name" value="Trypsin-like serine proteases"/>
    <property type="match status" value="1"/>
</dbReference>
<accession>A0A167LU23</accession>
<dbReference type="InterPro" id="IPR018114">
    <property type="entry name" value="TRYPSIN_HIS"/>
</dbReference>
<evidence type="ECO:0000313" key="12">
    <source>
        <dbReference type="Proteomes" id="UP000076486"/>
    </source>
</evidence>
<keyword evidence="4" id="KW-0732">Signal</keyword>
<dbReference type="PANTHER" id="PTHR24252:SF7">
    <property type="entry name" value="HYALIN"/>
    <property type="match status" value="1"/>
</dbReference>
<dbReference type="PRINTS" id="PR00722">
    <property type="entry name" value="CHYMOTRYPSIN"/>
</dbReference>
<reference evidence="11 12" key="1">
    <citation type="submission" date="2013-07" db="EMBL/GenBank/DDBJ databases">
        <title>Comparative Genomic and Metabolomic Analysis of Twelve Strains of Pseudoalteromonas luteoviolacea.</title>
        <authorList>
            <person name="Vynne N.G."/>
            <person name="Mansson M."/>
            <person name="Gram L."/>
        </authorList>
    </citation>
    <scope>NUCLEOTIDE SEQUENCE [LARGE SCALE GENOMIC DNA]</scope>
    <source>
        <strain evidence="11 12">CPMOR-1</strain>
    </source>
</reference>
<evidence type="ECO:0000256" key="4">
    <source>
        <dbReference type="ARBA" id="ARBA00022729"/>
    </source>
</evidence>
<dbReference type="InterPro" id="IPR022409">
    <property type="entry name" value="PKD/Chitinase_dom"/>
</dbReference>
<keyword evidence="2" id="KW-0964">Secreted</keyword>
<evidence type="ECO:0000256" key="3">
    <source>
        <dbReference type="ARBA" id="ARBA00022670"/>
    </source>
</evidence>
<dbReference type="PROSITE" id="PS00134">
    <property type="entry name" value="TRYPSIN_HIS"/>
    <property type="match status" value="1"/>
</dbReference>
<evidence type="ECO:0000256" key="8">
    <source>
        <dbReference type="ARBA" id="ARBA00023157"/>
    </source>
</evidence>
<feature type="domain" description="Peptidase S1" evidence="10">
    <location>
        <begin position="45"/>
        <end position="273"/>
    </location>
</feature>
<dbReference type="PANTHER" id="PTHR24252">
    <property type="entry name" value="ACROSIN-RELATED"/>
    <property type="match status" value="1"/>
</dbReference>
<dbReference type="InterPro" id="IPR043504">
    <property type="entry name" value="Peptidase_S1_PA_chymotrypsin"/>
</dbReference>
<dbReference type="GO" id="GO:0004252">
    <property type="term" value="F:serine-type endopeptidase activity"/>
    <property type="evidence" value="ECO:0007669"/>
    <property type="project" value="InterPro"/>
</dbReference>
<dbReference type="Proteomes" id="UP000076486">
    <property type="component" value="Unassembled WGS sequence"/>
</dbReference>
<dbReference type="InterPro" id="IPR009003">
    <property type="entry name" value="Peptidase_S1_PA"/>
</dbReference>
<dbReference type="Gene3D" id="2.40.10.10">
    <property type="entry name" value="Trypsin-like serine proteases"/>
    <property type="match status" value="1"/>
</dbReference>
<keyword evidence="7" id="KW-0865">Zymogen</keyword>
<dbReference type="Pfam" id="PF00089">
    <property type="entry name" value="Trypsin"/>
    <property type="match status" value="1"/>
</dbReference>
<evidence type="ECO:0000256" key="7">
    <source>
        <dbReference type="ARBA" id="ARBA00023145"/>
    </source>
</evidence>
<evidence type="ECO:0000259" key="10">
    <source>
        <dbReference type="PROSITE" id="PS50240"/>
    </source>
</evidence>